<sequence length="168" mass="18897">MSTMKAARQGGAVAILLARLYDLFKLIYHVLFSSNLGFGETQFLQSEHYHIPPAKTMSWRHATRRCWSLGVAYLAATCCDQRQPQIKYTPRCASASKCAAVSQWLCKQTLRQQTASGGALLEVRPTKNQQRRGSQNASDVLTLSLYASKKFHFVCASFWLFVCSLRVL</sequence>
<proteinExistence type="predicted"/>
<name>Q6IGH9_DROME</name>
<accession>Q6IGH9</accession>
<dbReference type="AlphaFoldDB" id="Q6IGH9"/>
<organism evidence="1">
    <name type="scientific">Drosophila melanogaster</name>
    <name type="common">Fruit fly</name>
    <dbReference type="NCBI Taxonomy" id="7227"/>
    <lineage>
        <taxon>Eukaryota</taxon>
        <taxon>Metazoa</taxon>
        <taxon>Ecdysozoa</taxon>
        <taxon>Arthropoda</taxon>
        <taxon>Hexapoda</taxon>
        <taxon>Insecta</taxon>
        <taxon>Pterygota</taxon>
        <taxon>Neoptera</taxon>
        <taxon>Endopterygota</taxon>
        <taxon>Diptera</taxon>
        <taxon>Brachycera</taxon>
        <taxon>Muscomorpha</taxon>
        <taxon>Ephydroidea</taxon>
        <taxon>Drosophilidae</taxon>
        <taxon>Drosophila</taxon>
        <taxon>Sophophora</taxon>
    </lineage>
</organism>
<reference evidence="1" key="1">
    <citation type="journal article" date="2003" name="Genome Biol.">
        <title>An integrated gene annotation and transcriptional profiling approach towards the full gene content of the Drosophila genome.</title>
        <authorList>
            <person name="Hild M."/>
            <person name="Beckmann B."/>
            <person name="Haas S.A."/>
            <person name="Koch B."/>
            <person name="Solovyev V."/>
            <person name="Busold C."/>
            <person name="Fellenberg K."/>
            <person name="Boutros M."/>
            <person name="Vingron M."/>
            <person name="Sauer F."/>
            <person name="Hoheisel J.D."/>
            <person name="Paro R."/>
        </authorList>
    </citation>
    <scope>NUCLEOTIDE SEQUENCE</scope>
</reference>
<evidence type="ECO:0000313" key="1">
    <source>
        <dbReference type="EMBL" id="DAA02485.1"/>
    </source>
</evidence>
<dbReference type="EMBL" id="BK003787">
    <property type="protein sequence ID" value="DAA02485.1"/>
    <property type="molecule type" value="Genomic_DNA"/>
</dbReference>
<gene>
    <name evidence="1" type="ORF">HDC06249</name>
</gene>
<protein>
    <submittedName>
        <fullName evidence="1">HDC06249</fullName>
    </submittedName>
</protein>